<evidence type="ECO:0000313" key="2">
    <source>
        <dbReference type="EMBL" id="GJT67577.1"/>
    </source>
</evidence>
<reference evidence="2" key="2">
    <citation type="submission" date="2022-01" db="EMBL/GenBank/DDBJ databases">
        <authorList>
            <person name="Yamashiro T."/>
            <person name="Shiraishi A."/>
            <person name="Satake H."/>
            <person name="Nakayama K."/>
        </authorList>
    </citation>
    <scope>NUCLEOTIDE SEQUENCE</scope>
</reference>
<feature type="region of interest" description="Disordered" evidence="1">
    <location>
        <begin position="64"/>
        <end position="111"/>
    </location>
</feature>
<dbReference type="Proteomes" id="UP001151760">
    <property type="component" value="Unassembled WGS sequence"/>
</dbReference>
<organism evidence="2 3">
    <name type="scientific">Tanacetum coccineum</name>
    <dbReference type="NCBI Taxonomy" id="301880"/>
    <lineage>
        <taxon>Eukaryota</taxon>
        <taxon>Viridiplantae</taxon>
        <taxon>Streptophyta</taxon>
        <taxon>Embryophyta</taxon>
        <taxon>Tracheophyta</taxon>
        <taxon>Spermatophyta</taxon>
        <taxon>Magnoliopsida</taxon>
        <taxon>eudicotyledons</taxon>
        <taxon>Gunneridae</taxon>
        <taxon>Pentapetalae</taxon>
        <taxon>asterids</taxon>
        <taxon>campanulids</taxon>
        <taxon>Asterales</taxon>
        <taxon>Asteraceae</taxon>
        <taxon>Asteroideae</taxon>
        <taxon>Anthemideae</taxon>
        <taxon>Anthemidinae</taxon>
        <taxon>Tanacetum</taxon>
    </lineage>
</organism>
<gene>
    <name evidence="2" type="ORF">Tco_1019057</name>
</gene>
<keyword evidence="3" id="KW-1185">Reference proteome</keyword>
<comment type="caution">
    <text evidence="2">The sequence shown here is derived from an EMBL/GenBank/DDBJ whole genome shotgun (WGS) entry which is preliminary data.</text>
</comment>
<evidence type="ECO:0000256" key="1">
    <source>
        <dbReference type="SAM" id="MobiDB-lite"/>
    </source>
</evidence>
<protein>
    <submittedName>
        <fullName evidence="2">Uncharacterized protein</fullName>
    </submittedName>
</protein>
<dbReference type="EMBL" id="BQNB010017821">
    <property type="protein sequence ID" value="GJT67577.1"/>
    <property type="molecule type" value="Genomic_DNA"/>
</dbReference>
<name>A0ABQ5FW40_9ASTR</name>
<reference evidence="2" key="1">
    <citation type="journal article" date="2022" name="Int. J. Mol. Sci.">
        <title>Draft Genome of Tanacetum Coccineum: Genomic Comparison of Closely Related Tanacetum-Family Plants.</title>
        <authorList>
            <person name="Yamashiro T."/>
            <person name="Shiraishi A."/>
            <person name="Nakayama K."/>
            <person name="Satake H."/>
        </authorList>
    </citation>
    <scope>NUCLEOTIDE SEQUENCE</scope>
</reference>
<sequence length="111" mass="12149">MNKQFNIYHTTESERFVTLQKALTKVLKPKMGQSVTSKVRSGMQELNAIQGLLKLAVIINDTAKGEKNKKDKDANPAVTQGEHQSADKIPSSGPIVESQGEQLADLEDANK</sequence>
<evidence type="ECO:0000313" key="3">
    <source>
        <dbReference type="Proteomes" id="UP001151760"/>
    </source>
</evidence>
<proteinExistence type="predicted"/>
<accession>A0ABQ5FW40</accession>
<feature type="compositionally biased region" description="Basic and acidic residues" evidence="1">
    <location>
        <begin position="64"/>
        <end position="74"/>
    </location>
</feature>